<keyword evidence="1" id="KW-0862">Zinc</keyword>
<reference evidence="4 5" key="1">
    <citation type="submission" date="2023-11" db="EMBL/GenBank/DDBJ databases">
        <authorList>
            <person name="Hedman E."/>
            <person name="Englund M."/>
            <person name="Stromberg M."/>
            <person name="Nyberg Akerstrom W."/>
            <person name="Nylinder S."/>
            <person name="Jareborg N."/>
            <person name="Kallberg Y."/>
            <person name="Kronander E."/>
        </authorList>
    </citation>
    <scope>NUCLEOTIDE SEQUENCE [LARGE SCALE GENOMIC DNA]</scope>
</reference>
<dbReference type="Gene3D" id="4.10.60.10">
    <property type="entry name" value="Zinc finger, CCHC-type"/>
    <property type="match status" value="1"/>
</dbReference>
<accession>A0AAV1M6R5</accession>
<dbReference type="Pfam" id="PF14223">
    <property type="entry name" value="Retrotran_gag_2"/>
    <property type="match status" value="1"/>
</dbReference>
<keyword evidence="1" id="KW-0863">Zinc-finger</keyword>
<evidence type="ECO:0000313" key="4">
    <source>
        <dbReference type="EMBL" id="CAK1602880.1"/>
    </source>
</evidence>
<keyword evidence="1" id="KW-0479">Metal-binding</keyword>
<dbReference type="GO" id="GO:0003676">
    <property type="term" value="F:nucleic acid binding"/>
    <property type="evidence" value="ECO:0007669"/>
    <property type="project" value="InterPro"/>
</dbReference>
<dbReference type="PANTHER" id="PTHR47481">
    <property type="match status" value="1"/>
</dbReference>
<dbReference type="PROSITE" id="PS50158">
    <property type="entry name" value="ZF_CCHC"/>
    <property type="match status" value="1"/>
</dbReference>
<organism evidence="4 5">
    <name type="scientific">Parnassius mnemosyne</name>
    <name type="common">clouded apollo</name>
    <dbReference type="NCBI Taxonomy" id="213953"/>
    <lineage>
        <taxon>Eukaryota</taxon>
        <taxon>Metazoa</taxon>
        <taxon>Ecdysozoa</taxon>
        <taxon>Arthropoda</taxon>
        <taxon>Hexapoda</taxon>
        <taxon>Insecta</taxon>
        <taxon>Pterygota</taxon>
        <taxon>Neoptera</taxon>
        <taxon>Endopterygota</taxon>
        <taxon>Lepidoptera</taxon>
        <taxon>Glossata</taxon>
        <taxon>Ditrysia</taxon>
        <taxon>Papilionoidea</taxon>
        <taxon>Papilionidae</taxon>
        <taxon>Parnassiinae</taxon>
        <taxon>Parnassini</taxon>
        <taxon>Parnassius</taxon>
        <taxon>Driopa</taxon>
    </lineage>
</organism>
<proteinExistence type="predicted"/>
<feature type="compositionally biased region" description="Low complexity" evidence="2">
    <location>
        <begin position="209"/>
        <end position="222"/>
    </location>
</feature>
<gene>
    <name evidence="4" type="ORF">PARMNEM_LOCUS21314</name>
</gene>
<sequence>MRAKIATDKVEWDDRDVQATNYIYSVITNKQLEYISDLDSAYETIQKFDEMYLKKSTALQIVCRHNLESVKLKNYSEVSLFFDDFKKSVNELKQAGATISETEKLNYMLKALPVSYSYIGDLIDVLPEGERTVDYLKSKIKLKNTENVSETLNDTSNAFKADAKPSYNCFSCGKPGHLRRDCKSGNVNRDRGRGFSGYRGRGFSGYRGRGSYNNRGRGSGNYHHNNQESHGNSFHTTIANNTYTTSENDKTKKGQINLLLDSIVHPAQTILLILMSTSIPVRY</sequence>
<dbReference type="Proteomes" id="UP001314205">
    <property type="component" value="Unassembled WGS sequence"/>
</dbReference>
<dbReference type="SUPFAM" id="SSF57756">
    <property type="entry name" value="Retrovirus zinc finger-like domains"/>
    <property type="match status" value="1"/>
</dbReference>
<name>A0AAV1M6R5_9NEOP</name>
<evidence type="ECO:0000313" key="5">
    <source>
        <dbReference type="Proteomes" id="UP001314205"/>
    </source>
</evidence>
<keyword evidence="5" id="KW-1185">Reference proteome</keyword>
<feature type="region of interest" description="Disordered" evidence="2">
    <location>
        <begin position="206"/>
        <end position="235"/>
    </location>
</feature>
<dbReference type="InterPro" id="IPR036875">
    <property type="entry name" value="Znf_CCHC_sf"/>
</dbReference>
<evidence type="ECO:0000259" key="3">
    <source>
        <dbReference type="PROSITE" id="PS50158"/>
    </source>
</evidence>
<dbReference type="PANTHER" id="PTHR47481:SF41">
    <property type="entry name" value="COPIA-LIKE POLYPROTEIN_RETROTRANSPOSON"/>
    <property type="match status" value="1"/>
</dbReference>
<comment type="caution">
    <text evidence="4">The sequence shown here is derived from an EMBL/GenBank/DDBJ whole genome shotgun (WGS) entry which is preliminary data.</text>
</comment>
<protein>
    <recommendedName>
        <fullName evidence="3">CCHC-type domain-containing protein</fullName>
    </recommendedName>
</protein>
<dbReference type="SMART" id="SM00343">
    <property type="entry name" value="ZnF_C2HC"/>
    <property type="match status" value="1"/>
</dbReference>
<evidence type="ECO:0000256" key="2">
    <source>
        <dbReference type="SAM" id="MobiDB-lite"/>
    </source>
</evidence>
<evidence type="ECO:0000256" key="1">
    <source>
        <dbReference type="PROSITE-ProRule" id="PRU00047"/>
    </source>
</evidence>
<dbReference type="InterPro" id="IPR001878">
    <property type="entry name" value="Znf_CCHC"/>
</dbReference>
<dbReference type="EMBL" id="CAVLGL010000148">
    <property type="protein sequence ID" value="CAK1602880.1"/>
    <property type="molecule type" value="Genomic_DNA"/>
</dbReference>
<dbReference type="Pfam" id="PF00098">
    <property type="entry name" value="zf-CCHC"/>
    <property type="match status" value="1"/>
</dbReference>
<feature type="domain" description="CCHC-type" evidence="3">
    <location>
        <begin position="169"/>
        <end position="184"/>
    </location>
</feature>
<dbReference type="GO" id="GO:0008270">
    <property type="term" value="F:zinc ion binding"/>
    <property type="evidence" value="ECO:0007669"/>
    <property type="project" value="UniProtKB-KW"/>
</dbReference>
<dbReference type="AlphaFoldDB" id="A0AAV1M6R5"/>